<comment type="similarity">
    <text evidence="2">Belongs to the bacterial solute-binding protein 1 family.</text>
</comment>
<protein>
    <submittedName>
        <fullName evidence="4">Glycerol-3-phosphate ABC transporter, periplasmic glycerol-3-phosphate-binding protein (TC 3.A.1.1.3)</fullName>
    </submittedName>
</protein>
<evidence type="ECO:0000313" key="4">
    <source>
        <dbReference type="EMBL" id="SBT27044.1"/>
    </source>
</evidence>
<feature type="chain" id="PRO_5015062711" evidence="3">
    <location>
        <begin position="23"/>
        <end position="420"/>
    </location>
</feature>
<reference evidence="4 6" key="1">
    <citation type="submission" date="2016-06" db="EMBL/GenBank/DDBJ databases">
        <authorList>
            <person name="Kjaerup R.B."/>
            <person name="Dalgaard T.S."/>
            <person name="Juul-Madsen H.R."/>
        </authorList>
    </citation>
    <scope>NUCLEOTIDE SEQUENCE [LARGE SCALE GENOMIC DNA]</scope>
    <source>
        <strain evidence="4">Orrdi1</strain>
    </source>
</reference>
<dbReference type="RefSeq" id="WP_067757940.1">
    <property type="nucleotide sequence ID" value="NZ_LT907988.1"/>
</dbReference>
<proteinExistence type="inferred from homology"/>
<dbReference type="InterPro" id="IPR050490">
    <property type="entry name" value="Bact_solute-bd_prot1"/>
</dbReference>
<dbReference type="CDD" id="cd14748">
    <property type="entry name" value="PBP2_UgpB"/>
    <property type="match status" value="1"/>
</dbReference>
<dbReference type="PANTHER" id="PTHR43649">
    <property type="entry name" value="ARABINOSE-BINDING PROTEIN-RELATED"/>
    <property type="match status" value="1"/>
</dbReference>
<dbReference type="PANTHER" id="PTHR43649:SF12">
    <property type="entry name" value="DIACETYLCHITOBIOSE BINDING PROTEIN DASA"/>
    <property type="match status" value="1"/>
</dbReference>
<dbReference type="KEGG" id="odi:ODI_R4384"/>
<evidence type="ECO:0000313" key="6">
    <source>
        <dbReference type="Proteomes" id="UP000078558"/>
    </source>
</evidence>
<feature type="signal peptide" evidence="3">
    <location>
        <begin position="1"/>
        <end position="22"/>
    </location>
</feature>
<evidence type="ECO:0000256" key="3">
    <source>
        <dbReference type="SAM" id="SignalP"/>
    </source>
</evidence>
<organism evidence="4 6">
    <name type="scientific">Orrella dioscoreae</name>
    <dbReference type="NCBI Taxonomy" id="1851544"/>
    <lineage>
        <taxon>Bacteria</taxon>
        <taxon>Pseudomonadati</taxon>
        <taxon>Pseudomonadota</taxon>
        <taxon>Betaproteobacteria</taxon>
        <taxon>Burkholderiales</taxon>
        <taxon>Alcaligenaceae</taxon>
        <taxon>Orrella</taxon>
    </lineage>
</organism>
<accession>A0A1C3K6G9</accession>
<evidence type="ECO:0000256" key="1">
    <source>
        <dbReference type="ARBA" id="ARBA00004418"/>
    </source>
</evidence>
<dbReference type="STRING" id="1851544.ODI_03151"/>
<evidence type="ECO:0000313" key="5">
    <source>
        <dbReference type="EMBL" id="SOE52663.1"/>
    </source>
</evidence>
<dbReference type="SUPFAM" id="SSF53850">
    <property type="entry name" value="Periplasmic binding protein-like II"/>
    <property type="match status" value="1"/>
</dbReference>
<dbReference type="OrthoDB" id="4393730at2"/>
<dbReference type="Gene3D" id="3.40.190.10">
    <property type="entry name" value="Periplasmic binding protein-like II"/>
    <property type="match status" value="2"/>
</dbReference>
<keyword evidence="6" id="KW-1185">Reference proteome</keyword>
<dbReference type="InterPro" id="IPR006059">
    <property type="entry name" value="SBP"/>
</dbReference>
<dbReference type="Proteomes" id="UP000078558">
    <property type="component" value="Chromosome I"/>
</dbReference>
<gene>
    <name evidence="4" type="ORF">ODI_03151</name>
    <name evidence="5" type="ORF">ODI_R4384</name>
</gene>
<comment type="subcellular location">
    <subcellularLocation>
        <location evidence="1">Periplasm</location>
    </subcellularLocation>
</comment>
<dbReference type="Pfam" id="PF13416">
    <property type="entry name" value="SBP_bac_8"/>
    <property type="match status" value="1"/>
</dbReference>
<dbReference type="EMBL" id="LT907988">
    <property type="protein sequence ID" value="SOE52663.1"/>
    <property type="molecule type" value="Genomic_DNA"/>
</dbReference>
<dbReference type="GO" id="GO:0042597">
    <property type="term" value="C:periplasmic space"/>
    <property type="evidence" value="ECO:0007669"/>
    <property type="project" value="UniProtKB-SubCell"/>
</dbReference>
<dbReference type="AlphaFoldDB" id="A0A1C3K6G9"/>
<name>A0A1C3K6G9_9BURK</name>
<evidence type="ECO:0000256" key="2">
    <source>
        <dbReference type="ARBA" id="ARBA00008520"/>
    </source>
</evidence>
<sequence>MQSKFLSGLLAGLSLLCGTAQAAKIELVVDYPYPDMFNAVHAQIAQRFTEKFPDYTVKFRAPTPDYEVAAQQALRQAVTRQLADVSFQGLNRQRVFVDRGIAVDLTPFIQAEKGWDASGYSPALMSLGQINGMQAGIGFSLSTPIVYYNMDLLAKAGASADALPRTWDDIIALADKSREANPGTNGLHFDWEITGNWLWQSIVFSKGGTMLDATETKVAFDGEAGKSSIAQMGRMVEHGTMQNLTYKEASQLFAAGKLAVLSSSTSRLGVIEKQIGGRFKMVTGYFPTYGKEARVPAGGNVAMMFAKDPARQKAAWEYIKFVTGPEGATLMTKGTGYFPANTLPVDDPAMLKGYYDTNPNQYTAVRQLPWLTGWYAFPGENGLKITDVINDHLQTVFDKSVAPQAALDAMTRDVQALLGK</sequence>
<reference evidence="5 6" key="2">
    <citation type="submission" date="2017-08" db="EMBL/GenBank/DDBJ databases">
        <authorList>
            <person name="de Groot N.N."/>
        </authorList>
    </citation>
    <scope>NUCLEOTIDE SEQUENCE [LARGE SCALE GENOMIC DNA]</scope>
    <source>
        <strain evidence="5">Orrdi1</strain>
    </source>
</reference>
<keyword evidence="3" id="KW-0732">Signal</keyword>
<dbReference type="EMBL" id="FLRC01000052">
    <property type="protein sequence ID" value="SBT27044.1"/>
    <property type="molecule type" value="Genomic_DNA"/>
</dbReference>